<dbReference type="EMBL" id="JAHRHJ020000008">
    <property type="protein sequence ID" value="KAH9304240.1"/>
    <property type="molecule type" value="Genomic_DNA"/>
</dbReference>
<sequence length="411" mass="46096">QSENVNVEAEVRNLKDVHAELKHAGDSGLRLNDLHAELERVIDLIEKALYNKSSTSEEPAFGNHSFVTQYKRHRHGCENQQDNVPGLEDIVGKQISSPHGVQSDQRLKSRRAEMCQTIAHKNVMLKMRATKIDEETKRILKYTPGNWLVETGGMNRCDYDIPCVTSLLLVGLKGAGKSSLINSILRVLSDGHQMLNRAQVSYKSSPESGTYFLQEYSVPEASNTFCIYDSCGLLGNVTEDSLLLQSWLENGIRHGQMVVRSSDDIVVRTAFGNKERAEWHKFSKIRKVHFVIFVVNALSVFQLMTTMDTESLGILVKLFSFPYLSFKDDKPVIVMTHGDALDASNRLKARIFLGELLGVSAADQIFDISDECNLATDVAVLDMLEYALQRADNNLPCKTRDRVPGLNCIFK</sequence>
<organism evidence="1 2">
    <name type="scientific">Taxus chinensis</name>
    <name type="common">Chinese yew</name>
    <name type="synonym">Taxus wallichiana var. chinensis</name>
    <dbReference type="NCBI Taxonomy" id="29808"/>
    <lineage>
        <taxon>Eukaryota</taxon>
        <taxon>Viridiplantae</taxon>
        <taxon>Streptophyta</taxon>
        <taxon>Embryophyta</taxon>
        <taxon>Tracheophyta</taxon>
        <taxon>Spermatophyta</taxon>
        <taxon>Pinopsida</taxon>
        <taxon>Pinidae</taxon>
        <taxon>Conifers II</taxon>
        <taxon>Cupressales</taxon>
        <taxon>Taxaceae</taxon>
        <taxon>Taxus</taxon>
    </lineage>
</organism>
<comment type="caution">
    <text evidence="1">The sequence shown here is derived from an EMBL/GenBank/DDBJ whole genome shotgun (WGS) entry which is preliminary data.</text>
</comment>
<proteinExistence type="predicted"/>
<dbReference type="AlphaFoldDB" id="A0AA38FIS5"/>
<feature type="non-terminal residue" evidence="1">
    <location>
        <position position="1"/>
    </location>
</feature>
<reference evidence="1 2" key="1">
    <citation type="journal article" date="2021" name="Nat. Plants">
        <title>The Taxus genome provides insights into paclitaxel biosynthesis.</title>
        <authorList>
            <person name="Xiong X."/>
            <person name="Gou J."/>
            <person name="Liao Q."/>
            <person name="Li Y."/>
            <person name="Zhou Q."/>
            <person name="Bi G."/>
            <person name="Li C."/>
            <person name="Du R."/>
            <person name="Wang X."/>
            <person name="Sun T."/>
            <person name="Guo L."/>
            <person name="Liang H."/>
            <person name="Lu P."/>
            <person name="Wu Y."/>
            <person name="Zhang Z."/>
            <person name="Ro D.K."/>
            <person name="Shang Y."/>
            <person name="Huang S."/>
            <person name="Yan J."/>
        </authorList>
    </citation>
    <scope>NUCLEOTIDE SEQUENCE [LARGE SCALE GENOMIC DNA]</scope>
    <source>
        <strain evidence="1">Ta-2019</strain>
    </source>
</reference>
<accession>A0AA38FIS5</accession>
<name>A0AA38FIS5_TAXCH</name>
<keyword evidence="2" id="KW-1185">Reference proteome</keyword>
<dbReference type="OMA" id="FTEDIHI"/>
<protein>
    <recommendedName>
        <fullName evidence="3">G domain-containing protein</fullName>
    </recommendedName>
</protein>
<evidence type="ECO:0000313" key="2">
    <source>
        <dbReference type="Proteomes" id="UP000824469"/>
    </source>
</evidence>
<dbReference type="SUPFAM" id="SSF52540">
    <property type="entry name" value="P-loop containing nucleoside triphosphate hydrolases"/>
    <property type="match status" value="1"/>
</dbReference>
<dbReference type="InterPro" id="IPR027417">
    <property type="entry name" value="P-loop_NTPase"/>
</dbReference>
<evidence type="ECO:0008006" key="3">
    <source>
        <dbReference type="Google" id="ProtNLM"/>
    </source>
</evidence>
<dbReference type="Gene3D" id="3.40.50.300">
    <property type="entry name" value="P-loop containing nucleotide triphosphate hydrolases"/>
    <property type="match status" value="1"/>
</dbReference>
<gene>
    <name evidence="1" type="ORF">KI387_008644</name>
</gene>
<dbReference type="PANTHER" id="PTHR14241:SF32">
    <property type="entry name" value="VWFA DOMAIN-CONTAINING PROTEIN-RELATED"/>
    <property type="match status" value="1"/>
</dbReference>
<evidence type="ECO:0000313" key="1">
    <source>
        <dbReference type="EMBL" id="KAH9304240.1"/>
    </source>
</evidence>
<dbReference type="PANTHER" id="PTHR14241">
    <property type="entry name" value="INTERFERON-INDUCED PROTEIN 44"/>
    <property type="match status" value="1"/>
</dbReference>
<dbReference type="Proteomes" id="UP000824469">
    <property type="component" value="Unassembled WGS sequence"/>
</dbReference>
<feature type="non-terminal residue" evidence="1">
    <location>
        <position position="411"/>
    </location>
</feature>